<feature type="region of interest" description="Disordered" evidence="1">
    <location>
        <begin position="1"/>
        <end position="147"/>
    </location>
</feature>
<organism evidence="2 3">
    <name type="scientific">Lithohypha guttulata</name>
    <dbReference type="NCBI Taxonomy" id="1690604"/>
    <lineage>
        <taxon>Eukaryota</taxon>
        <taxon>Fungi</taxon>
        <taxon>Dikarya</taxon>
        <taxon>Ascomycota</taxon>
        <taxon>Pezizomycotina</taxon>
        <taxon>Eurotiomycetes</taxon>
        <taxon>Chaetothyriomycetidae</taxon>
        <taxon>Chaetothyriales</taxon>
        <taxon>Trichomeriaceae</taxon>
        <taxon>Lithohypha</taxon>
    </lineage>
</organism>
<dbReference type="Proteomes" id="UP001309876">
    <property type="component" value="Unassembled WGS sequence"/>
</dbReference>
<sequence length="194" mass="21303">MGSSQSKPTRPQKGGLARSNARHGRPAPNKKQQQQQQRYAPPPPPPPNKNKSLPPLPKQQQQQPRLKPSKSQSNMSALGFGDIVADRQYYMTKPLPPLPNQRPKVPTKAPRKAPTPTPVRTPTPTPEQSFFTGSKSHKSRNPDPSTNNIFLCAPNSGIPSQIPDFALKKQGVSTCRACRKAVNADTDYVRSSGW</sequence>
<keyword evidence="3" id="KW-1185">Reference proteome</keyword>
<name>A0AAN7Y919_9EURO</name>
<feature type="compositionally biased region" description="Pro residues" evidence="1">
    <location>
        <begin position="113"/>
        <end position="125"/>
    </location>
</feature>
<dbReference type="EMBL" id="JAVRRJ010000008">
    <property type="protein sequence ID" value="KAK5082180.1"/>
    <property type="molecule type" value="Genomic_DNA"/>
</dbReference>
<feature type="compositionally biased region" description="Low complexity" evidence="1">
    <location>
        <begin position="102"/>
        <end position="112"/>
    </location>
</feature>
<accession>A0AAN7Y919</accession>
<evidence type="ECO:0000313" key="3">
    <source>
        <dbReference type="Proteomes" id="UP001309876"/>
    </source>
</evidence>
<feature type="compositionally biased region" description="Low complexity" evidence="1">
    <location>
        <begin position="49"/>
        <end position="72"/>
    </location>
</feature>
<proteinExistence type="predicted"/>
<reference evidence="2 3" key="1">
    <citation type="submission" date="2023-08" db="EMBL/GenBank/DDBJ databases">
        <title>Black Yeasts Isolated from many extreme environments.</title>
        <authorList>
            <person name="Coleine C."/>
            <person name="Stajich J.E."/>
            <person name="Selbmann L."/>
        </authorList>
    </citation>
    <scope>NUCLEOTIDE SEQUENCE [LARGE SCALE GENOMIC DNA]</scope>
    <source>
        <strain evidence="2 3">CCFEE 5910</strain>
    </source>
</reference>
<feature type="compositionally biased region" description="Low complexity" evidence="1">
    <location>
        <begin position="26"/>
        <end position="39"/>
    </location>
</feature>
<evidence type="ECO:0000313" key="2">
    <source>
        <dbReference type="EMBL" id="KAK5082180.1"/>
    </source>
</evidence>
<comment type="caution">
    <text evidence="2">The sequence shown here is derived from an EMBL/GenBank/DDBJ whole genome shotgun (WGS) entry which is preliminary data.</text>
</comment>
<gene>
    <name evidence="2" type="ORF">LTR05_007323</name>
</gene>
<evidence type="ECO:0000256" key="1">
    <source>
        <dbReference type="SAM" id="MobiDB-lite"/>
    </source>
</evidence>
<protein>
    <submittedName>
        <fullName evidence="2">Uncharacterized protein</fullName>
    </submittedName>
</protein>
<dbReference type="AlphaFoldDB" id="A0AAN7Y919"/>